<accession>A0ABT8JPB8</accession>
<dbReference type="InterPro" id="IPR006482">
    <property type="entry name" value="Cas7_Csh2/Csh2"/>
</dbReference>
<keyword evidence="2" id="KW-1185">Reference proteome</keyword>
<name>A0ABT8JPB8_9BACL</name>
<protein>
    <submittedName>
        <fullName evidence="1">Type I-C CRISPR-associated protein Cas7/Csd2</fullName>
    </submittedName>
</protein>
<gene>
    <name evidence="1" type="primary">cas7c</name>
    <name evidence="1" type="ORF">P5G49_04835</name>
</gene>
<sequence length="307" mass="35037">MYSQLNDPEKRYDFMLVFDVRDGNPNGDPDAGNLPRVDVETMQGLVTDVALKRKIRNYVQITRGDQKGFDIYVKHRGILSREQQKSYEALGYENEEKPSANTVKDARNWMCSNYYDVRMFGAVMSGKQYNAGQVRGPLQLTFARSIDPITPFDMTITRVALTNANDAQKDASDDEAEARHGQMGRKAYVPYGLYVAYGYYTPALAAQTGVQKEDLEVFWESLVNMWDLDHSAARGIMATRGLYVFKHESKFGNAPSHMLFDKIQINKKDEVETARAVTDYKLYIEEAEMEGVTLHEVVAMKERQLIY</sequence>
<reference evidence="1" key="1">
    <citation type="submission" date="2023-03" db="EMBL/GenBank/DDBJ databases">
        <title>MT1 and MT2 Draft Genomes of Novel Species.</title>
        <authorList>
            <person name="Venkateswaran K."/>
        </authorList>
    </citation>
    <scope>NUCLEOTIDE SEQUENCE</scope>
    <source>
        <strain evidence="1">F6_3S_P_2</strain>
    </source>
</reference>
<dbReference type="NCBIfam" id="TIGR02589">
    <property type="entry name" value="cas_Csd2"/>
    <property type="match status" value="1"/>
</dbReference>
<dbReference type="NCBIfam" id="TIGR01595">
    <property type="entry name" value="cas_CT1132"/>
    <property type="match status" value="1"/>
</dbReference>
<dbReference type="Proteomes" id="UP001175097">
    <property type="component" value="Unassembled WGS sequence"/>
</dbReference>
<comment type="caution">
    <text evidence="1">The sequence shown here is derived from an EMBL/GenBank/DDBJ whole genome shotgun (WGS) entry which is preliminary data.</text>
</comment>
<organism evidence="1 2">
    <name type="scientific">Sporosarcina highlanderae</name>
    <dbReference type="NCBI Taxonomy" id="3035916"/>
    <lineage>
        <taxon>Bacteria</taxon>
        <taxon>Bacillati</taxon>
        <taxon>Bacillota</taxon>
        <taxon>Bacilli</taxon>
        <taxon>Bacillales</taxon>
        <taxon>Caryophanaceae</taxon>
        <taxon>Sporosarcina</taxon>
    </lineage>
</organism>
<dbReference type="RefSeq" id="WP_301242355.1">
    <property type="nucleotide sequence ID" value="NZ_JAROCC010000003.1"/>
</dbReference>
<dbReference type="InterPro" id="IPR013418">
    <property type="entry name" value="CRISPR-assoc_prot_Cas7/Csd2"/>
</dbReference>
<evidence type="ECO:0000313" key="1">
    <source>
        <dbReference type="EMBL" id="MDN4606802.1"/>
    </source>
</evidence>
<dbReference type="EMBL" id="JAROCC010000003">
    <property type="protein sequence ID" value="MDN4606802.1"/>
    <property type="molecule type" value="Genomic_DNA"/>
</dbReference>
<dbReference type="Pfam" id="PF05107">
    <property type="entry name" value="Cas_Cas7"/>
    <property type="match status" value="1"/>
</dbReference>
<proteinExistence type="predicted"/>
<evidence type="ECO:0000313" key="2">
    <source>
        <dbReference type="Proteomes" id="UP001175097"/>
    </source>
</evidence>